<sequence>MADRKISSQDWEQIFQDFRGSSDARGRWLSFYTPAGLVEQALQAVGSKKDFALKLQTLAFLDENAALLVADDAAALDLLLDTLRSTLQAPSSADGNSSSSSIKEQMMVTVTSTMVSIDAIGSSPRSLEILVEMLLVFINRPNHSSERHLRATACECLRELEKDYPCLLHSSAGHLLALCQSERTHAGQAYTLLLTSVLRNIALYMPLLRSFYAGTYSILFTTVPLIPFSISPFLSSVSSRSSSPAVFSSSKDFSEECMKEFRRVISFLLEKPSLLTECGVAEFISDVCRTASCLDLQPSLLKIQFWNLLHSFSPISCHGFLTILARFPDAFEGEESIVYKRLVLFSRELSQPLTVRLLAIHWLLGVENLVTSRGREGVLPLVAKSLYPEAFDPLSLKAAKLECLARFAVVFDRQQREGSSENFVRVMVQEDATDMASKLLKDGLVCLSSYKWLPPSSTETRLLFRTLHRFLVSGYEHSSKVVAVLEDGEALVDSLLFRSLQDHLVRMARTVRKLVDRILALLDRFLSCEAHHGLGERLLRTFSEDLVPALPSNSQLPAYFPLMERIAESGKIPPRALIKSLETYLRFKVGKHSGINAANYWLRGSEVLAICRTLLMHHQSSRVFRRLTELFGYLCLYFPDIEVRDNARFYLRMLISIPGNRLREILTYGESQTEDSKPQLLHVSSFLGSPSPRVYLGKKASIQVSSFIHLTRETPLLVRSSWSLVLHDTFQPILEPVTAEDQKPTAAEPGSSLIAITDDEVPGDSDHPTSDNVLRMMDAKTADTLAVLRRHFSGVSESGVKIQVVCRLKVKSLEAATDNVDAQNLAAIYAAVISFSTSGLYGPIPLVRVPFLLSEPSHKPKSSVTSPTASTTSEGTERRFGKVVTIVLEPQQPVPTLVDCHIAFTDEDAQTVHGQLDSIPVGIEDLFMKPTVPASVSNEPEYLLSLFNALWYGCSGPGKLGTEIFLLKDGKQGLGLQGSESVKLLEAQADRVFSAVENYLAGFVVSVSGTSLKEMARYSGKFDKSCWIEEPSCSRSSSSASSQTELDKSDLLLASEESAGGEELGCFMVLVFLPPRYHLLLRMEVSDWSTLIRIRTDYWPSLAHVDEFLESFVIPRTKMDF</sequence>
<name>D8QQ02_SELML</name>
<dbReference type="KEGG" id="smo:SELMODRAFT_75757"/>
<evidence type="ECO:0000259" key="4">
    <source>
        <dbReference type="Pfam" id="PF21590"/>
    </source>
</evidence>
<feature type="compositionally biased region" description="Low complexity" evidence="1">
    <location>
        <begin position="862"/>
        <end position="873"/>
    </location>
</feature>
<dbReference type="FunCoup" id="D8QQ02">
    <property type="interactions" value="2155"/>
</dbReference>
<dbReference type="GO" id="GO:0030119">
    <property type="term" value="C:AP-type membrane coat adaptor complex"/>
    <property type="evidence" value="ECO:0000318"/>
    <property type="project" value="GO_Central"/>
</dbReference>
<dbReference type="PANTHER" id="PTHR34033:SF1">
    <property type="entry name" value="AP-5 COMPLEX SUBUNIT BETA-1"/>
    <property type="match status" value="1"/>
</dbReference>
<organism evidence="6">
    <name type="scientific">Selaginella moellendorffii</name>
    <name type="common">Spikemoss</name>
    <dbReference type="NCBI Taxonomy" id="88036"/>
    <lineage>
        <taxon>Eukaryota</taxon>
        <taxon>Viridiplantae</taxon>
        <taxon>Streptophyta</taxon>
        <taxon>Embryophyta</taxon>
        <taxon>Tracheophyta</taxon>
        <taxon>Lycopodiopsida</taxon>
        <taxon>Selaginellales</taxon>
        <taxon>Selaginellaceae</taxon>
        <taxon>Selaginella</taxon>
    </lineage>
</organism>
<dbReference type="InterPro" id="IPR016024">
    <property type="entry name" value="ARM-type_fold"/>
</dbReference>
<evidence type="ECO:0000259" key="3">
    <source>
        <dbReference type="Pfam" id="PF21589"/>
    </source>
</evidence>
<feature type="region of interest" description="Disordered" evidence="1">
    <location>
        <begin position="856"/>
        <end position="877"/>
    </location>
</feature>
<feature type="domain" description="AP5B1 C-terminal" evidence="4">
    <location>
        <begin position="1066"/>
        <end position="1111"/>
    </location>
</feature>
<dbReference type="GO" id="GO:0016197">
    <property type="term" value="P:endosomal transport"/>
    <property type="evidence" value="ECO:0000318"/>
    <property type="project" value="GO_Central"/>
</dbReference>
<dbReference type="EMBL" id="GL377565">
    <property type="protein sequence ID" value="EFJ37705.1"/>
    <property type="molecule type" value="Genomic_DNA"/>
</dbReference>
<dbReference type="InterPro" id="IPR048979">
    <property type="entry name" value="AP5B1_middle"/>
</dbReference>
<evidence type="ECO:0000256" key="1">
    <source>
        <dbReference type="SAM" id="MobiDB-lite"/>
    </source>
</evidence>
<accession>D8QQ02</accession>
<dbReference type="Pfam" id="PF21590">
    <property type="entry name" value="AP5B1_C"/>
    <property type="match status" value="1"/>
</dbReference>
<gene>
    <name evidence="5" type="ORF">SELMODRAFT_75757</name>
</gene>
<dbReference type="Pfam" id="PF21588">
    <property type="entry name" value="AP5B1_middle"/>
    <property type="match status" value="1"/>
</dbReference>
<dbReference type="InterPro" id="IPR038741">
    <property type="entry name" value="AP5B1"/>
</dbReference>
<dbReference type="PANTHER" id="PTHR34033">
    <property type="entry name" value="AP-5 COMPLEX SUBUNIT BETA-1"/>
    <property type="match status" value="1"/>
</dbReference>
<dbReference type="HOGENOM" id="CLU_010851_0_0_1"/>
<protein>
    <submittedName>
        <fullName evidence="5">Uncharacterized protein</fullName>
    </submittedName>
</protein>
<evidence type="ECO:0000259" key="2">
    <source>
        <dbReference type="Pfam" id="PF21588"/>
    </source>
</evidence>
<dbReference type="InterPro" id="IPR048981">
    <property type="entry name" value="AP5B1_C"/>
</dbReference>
<proteinExistence type="predicted"/>
<dbReference type="STRING" id="88036.D8QQ02"/>
<dbReference type="Pfam" id="PF21589">
    <property type="entry name" value="AP5B1_barrel"/>
    <property type="match status" value="1"/>
</dbReference>
<dbReference type="eggNOG" id="ENOG502QVTX">
    <property type="taxonomic scope" value="Eukaryota"/>
</dbReference>
<dbReference type="Gramene" id="EFJ37705">
    <property type="protein sequence ID" value="EFJ37705"/>
    <property type="gene ID" value="SELMODRAFT_75757"/>
</dbReference>
<dbReference type="OMA" id="IGHIHIF"/>
<evidence type="ECO:0000313" key="5">
    <source>
        <dbReference type="EMBL" id="EFJ37705.1"/>
    </source>
</evidence>
<dbReference type="InterPro" id="IPR048980">
    <property type="entry name" value="AP5B1_barrel"/>
</dbReference>
<keyword evidence="6" id="KW-1185">Reference proteome</keyword>
<feature type="domain" description="AP5B1 middle" evidence="2">
    <location>
        <begin position="258"/>
        <end position="660"/>
    </location>
</feature>
<evidence type="ECO:0000313" key="6">
    <source>
        <dbReference type="Proteomes" id="UP000001514"/>
    </source>
</evidence>
<reference evidence="5 6" key="1">
    <citation type="journal article" date="2011" name="Science">
        <title>The Selaginella genome identifies genetic changes associated with the evolution of vascular plants.</title>
        <authorList>
            <person name="Banks J.A."/>
            <person name="Nishiyama T."/>
            <person name="Hasebe M."/>
            <person name="Bowman J.L."/>
            <person name="Gribskov M."/>
            <person name="dePamphilis C."/>
            <person name="Albert V.A."/>
            <person name="Aono N."/>
            <person name="Aoyama T."/>
            <person name="Ambrose B.A."/>
            <person name="Ashton N.W."/>
            <person name="Axtell M.J."/>
            <person name="Barker E."/>
            <person name="Barker M.S."/>
            <person name="Bennetzen J.L."/>
            <person name="Bonawitz N.D."/>
            <person name="Chapple C."/>
            <person name="Cheng C."/>
            <person name="Correa L.G."/>
            <person name="Dacre M."/>
            <person name="DeBarry J."/>
            <person name="Dreyer I."/>
            <person name="Elias M."/>
            <person name="Engstrom E.M."/>
            <person name="Estelle M."/>
            <person name="Feng L."/>
            <person name="Finet C."/>
            <person name="Floyd S.K."/>
            <person name="Frommer W.B."/>
            <person name="Fujita T."/>
            <person name="Gramzow L."/>
            <person name="Gutensohn M."/>
            <person name="Harholt J."/>
            <person name="Hattori M."/>
            <person name="Heyl A."/>
            <person name="Hirai T."/>
            <person name="Hiwatashi Y."/>
            <person name="Ishikawa M."/>
            <person name="Iwata M."/>
            <person name="Karol K.G."/>
            <person name="Koehler B."/>
            <person name="Kolukisaoglu U."/>
            <person name="Kubo M."/>
            <person name="Kurata T."/>
            <person name="Lalonde S."/>
            <person name="Li K."/>
            <person name="Li Y."/>
            <person name="Litt A."/>
            <person name="Lyons E."/>
            <person name="Manning G."/>
            <person name="Maruyama T."/>
            <person name="Michael T.P."/>
            <person name="Mikami K."/>
            <person name="Miyazaki S."/>
            <person name="Morinaga S."/>
            <person name="Murata T."/>
            <person name="Mueller-Roeber B."/>
            <person name="Nelson D.R."/>
            <person name="Obara M."/>
            <person name="Oguri Y."/>
            <person name="Olmstead R.G."/>
            <person name="Onodera N."/>
            <person name="Petersen B.L."/>
            <person name="Pils B."/>
            <person name="Prigge M."/>
            <person name="Rensing S.A."/>
            <person name="Riano-Pachon D.M."/>
            <person name="Roberts A.W."/>
            <person name="Sato Y."/>
            <person name="Scheller H.V."/>
            <person name="Schulz B."/>
            <person name="Schulz C."/>
            <person name="Shakirov E.V."/>
            <person name="Shibagaki N."/>
            <person name="Shinohara N."/>
            <person name="Shippen D.E."/>
            <person name="Soerensen I."/>
            <person name="Sotooka R."/>
            <person name="Sugimoto N."/>
            <person name="Sugita M."/>
            <person name="Sumikawa N."/>
            <person name="Tanurdzic M."/>
            <person name="Theissen G."/>
            <person name="Ulvskov P."/>
            <person name="Wakazuki S."/>
            <person name="Weng J.K."/>
            <person name="Willats W.W."/>
            <person name="Wipf D."/>
            <person name="Wolf P.G."/>
            <person name="Yang L."/>
            <person name="Zimmer A.D."/>
            <person name="Zhu Q."/>
            <person name="Mitros T."/>
            <person name="Hellsten U."/>
            <person name="Loque D."/>
            <person name="Otillar R."/>
            <person name="Salamov A."/>
            <person name="Schmutz J."/>
            <person name="Shapiro H."/>
            <person name="Lindquist E."/>
            <person name="Lucas S."/>
            <person name="Rokhsar D."/>
            <person name="Grigoriev I.V."/>
        </authorList>
    </citation>
    <scope>NUCLEOTIDE SEQUENCE [LARGE SCALE GENOMIC DNA]</scope>
</reference>
<dbReference type="Proteomes" id="UP000001514">
    <property type="component" value="Unassembled WGS sequence"/>
</dbReference>
<dbReference type="AlphaFoldDB" id="D8QQ02"/>
<dbReference type="SUPFAM" id="SSF48371">
    <property type="entry name" value="ARM repeat"/>
    <property type="match status" value="1"/>
</dbReference>
<dbReference type="InParanoid" id="D8QQ02"/>
<feature type="domain" description="AP-5 complex subunit beta-1 beta-barrel" evidence="3">
    <location>
        <begin position="835"/>
        <end position="919"/>
    </location>
</feature>